<sequence>MEIMMPRLPLSHHLPRHLTLATLLAIGLATSACSRGNDHQSGGGNGESPAAASTPQDWAALKDFSRIDVTGPDNVVVTIGPKFSVTADGDPKSVALLDIRTKADTLQIGRKSEGMWNKVDGGKGATIHVTLPAIRAIDVTGSGDFTLDKAEGTELALSLTGSGDLDIGQVKLGSLKAEITGSGSITLAGTADQGELSITGTGDIDAAGLKLGRAAAEVMGTGDMDFASDGPVAIKIMGTGDVKVKGKAQCTTNTMGPGEAHCGP</sequence>
<protein>
    <recommendedName>
        <fullName evidence="2">Putative auto-transporter adhesin head GIN domain-containing protein</fullName>
    </recommendedName>
</protein>
<name>A0A177JTY1_SPHYA</name>
<dbReference type="AlphaFoldDB" id="A0A177JTY1"/>
<reference evidence="3 4" key="1">
    <citation type="submission" date="2016-02" db="EMBL/GenBank/DDBJ databases">
        <authorList>
            <person name="Wen L."/>
            <person name="He K."/>
            <person name="Yang H."/>
        </authorList>
    </citation>
    <scope>NUCLEOTIDE SEQUENCE [LARGE SCALE GENOMIC DNA]</scope>
    <source>
        <strain evidence="3 4">CD09_2</strain>
    </source>
</reference>
<dbReference type="Pfam" id="PF10988">
    <property type="entry name" value="DUF2807"/>
    <property type="match status" value="1"/>
</dbReference>
<evidence type="ECO:0000313" key="4">
    <source>
        <dbReference type="Proteomes" id="UP000077262"/>
    </source>
</evidence>
<feature type="domain" description="Putative auto-transporter adhesin head GIN" evidence="2">
    <location>
        <begin position="63"/>
        <end position="248"/>
    </location>
</feature>
<dbReference type="Gene3D" id="2.160.20.120">
    <property type="match status" value="1"/>
</dbReference>
<organism evidence="3 4">
    <name type="scientific">Sphingobium yanoikuyae</name>
    <name type="common">Sphingomonas yanoikuyae</name>
    <dbReference type="NCBI Taxonomy" id="13690"/>
    <lineage>
        <taxon>Bacteria</taxon>
        <taxon>Pseudomonadati</taxon>
        <taxon>Pseudomonadota</taxon>
        <taxon>Alphaproteobacteria</taxon>
        <taxon>Sphingomonadales</taxon>
        <taxon>Sphingomonadaceae</taxon>
        <taxon>Sphingobium</taxon>
    </lineage>
</organism>
<evidence type="ECO:0000256" key="1">
    <source>
        <dbReference type="SAM" id="MobiDB-lite"/>
    </source>
</evidence>
<dbReference type="EMBL" id="LSTR01000033">
    <property type="protein sequence ID" value="OAH43851.1"/>
    <property type="molecule type" value="Genomic_DNA"/>
</dbReference>
<dbReference type="RefSeq" id="WP_026108876.1">
    <property type="nucleotide sequence ID" value="NZ_CP023741.1"/>
</dbReference>
<dbReference type="Proteomes" id="UP000077262">
    <property type="component" value="Unassembled WGS sequence"/>
</dbReference>
<gene>
    <name evidence="3" type="ORF">AX777_18770</name>
</gene>
<comment type="caution">
    <text evidence="3">The sequence shown here is derived from an EMBL/GenBank/DDBJ whole genome shotgun (WGS) entry which is preliminary data.</text>
</comment>
<evidence type="ECO:0000259" key="2">
    <source>
        <dbReference type="Pfam" id="PF10988"/>
    </source>
</evidence>
<feature type="region of interest" description="Disordered" evidence="1">
    <location>
        <begin position="35"/>
        <end position="54"/>
    </location>
</feature>
<dbReference type="GeneID" id="57778032"/>
<evidence type="ECO:0000313" key="3">
    <source>
        <dbReference type="EMBL" id="OAH43851.1"/>
    </source>
</evidence>
<accession>A0A177JTY1</accession>
<proteinExistence type="predicted"/>
<dbReference type="InterPro" id="IPR021255">
    <property type="entry name" value="DUF2807"/>
</dbReference>
<dbReference type="PROSITE" id="PS51257">
    <property type="entry name" value="PROKAR_LIPOPROTEIN"/>
    <property type="match status" value="1"/>
</dbReference>